<evidence type="ECO:0000256" key="1">
    <source>
        <dbReference type="SAM" id="Phobius"/>
    </source>
</evidence>
<dbReference type="InterPro" id="IPR003477">
    <property type="entry name" value="PemK-like"/>
</dbReference>
<organism evidence="2 3">
    <name type="scientific">Cellulomonas phragmiteti</name>
    <dbReference type="NCBI Taxonomy" id="478780"/>
    <lineage>
        <taxon>Bacteria</taxon>
        <taxon>Bacillati</taxon>
        <taxon>Actinomycetota</taxon>
        <taxon>Actinomycetes</taxon>
        <taxon>Micrococcales</taxon>
        <taxon>Cellulomonadaceae</taxon>
        <taxon>Cellulomonas</taxon>
    </lineage>
</organism>
<proteinExistence type="predicted"/>
<protein>
    <recommendedName>
        <fullName evidence="4">PemK-like, MazF-like toxin of type II toxin-antitoxin system</fullName>
    </recommendedName>
</protein>
<name>A0ABQ4DR69_9CELL</name>
<keyword evidence="1" id="KW-0472">Membrane</keyword>
<evidence type="ECO:0008006" key="4">
    <source>
        <dbReference type="Google" id="ProtNLM"/>
    </source>
</evidence>
<keyword evidence="3" id="KW-1185">Reference proteome</keyword>
<reference evidence="2 3" key="1">
    <citation type="submission" date="2021-01" db="EMBL/GenBank/DDBJ databases">
        <title>Whole genome shotgun sequence of Cellulomonas phragmiteti NBRC 110785.</title>
        <authorList>
            <person name="Komaki H."/>
            <person name="Tamura T."/>
        </authorList>
    </citation>
    <scope>NUCLEOTIDE SEQUENCE [LARGE SCALE GENOMIC DNA]</scope>
    <source>
        <strain evidence="2 3">NBRC 110785</strain>
    </source>
</reference>
<sequence>MPPFDAVDPATALAGPEALALAVLLLVVALVVRGRRRRPRPRPRRRTPGTSWGVPRVGEIWFAEVPFDDGTGSKDRPVLVLAVDRRTWEVARFTSQDRSARRDHVRLPPGFPGLTRASWIDLRPRTLPLSAARRRSGDAGEALVAWYREAAGARGPFGRAS</sequence>
<evidence type="ECO:0000313" key="2">
    <source>
        <dbReference type="EMBL" id="GIG41482.1"/>
    </source>
</evidence>
<accession>A0ABQ4DR69</accession>
<comment type="caution">
    <text evidence="2">The sequence shown here is derived from an EMBL/GenBank/DDBJ whole genome shotgun (WGS) entry which is preliminary data.</text>
</comment>
<dbReference type="EMBL" id="BONP01000027">
    <property type="protein sequence ID" value="GIG41482.1"/>
    <property type="molecule type" value="Genomic_DNA"/>
</dbReference>
<dbReference type="SUPFAM" id="SSF50118">
    <property type="entry name" value="Cell growth inhibitor/plasmid maintenance toxic component"/>
    <property type="match status" value="1"/>
</dbReference>
<keyword evidence="1" id="KW-0812">Transmembrane</keyword>
<evidence type="ECO:0000313" key="3">
    <source>
        <dbReference type="Proteomes" id="UP000614741"/>
    </source>
</evidence>
<gene>
    <name evidence="2" type="ORF">Cph01nite_32440</name>
</gene>
<dbReference type="Proteomes" id="UP000614741">
    <property type="component" value="Unassembled WGS sequence"/>
</dbReference>
<feature type="transmembrane region" description="Helical" evidence="1">
    <location>
        <begin position="12"/>
        <end position="32"/>
    </location>
</feature>
<dbReference type="Pfam" id="PF02452">
    <property type="entry name" value="PemK_toxin"/>
    <property type="match status" value="1"/>
</dbReference>
<dbReference type="RefSeq" id="WP_203675768.1">
    <property type="nucleotide sequence ID" value="NZ_BONP01000027.1"/>
</dbReference>
<keyword evidence="1" id="KW-1133">Transmembrane helix</keyword>